<comment type="caution">
    <text evidence="1">The sequence shown here is derived from an EMBL/GenBank/DDBJ whole genome shotgun (WGS) entry which is preliminary data.</text>
</comment>
<keyword evidence="2" id="KW-1185">Reference proteome</keyword>
<evidence type="ECO:0000313" key="1">
    <source>
        <dbReference type="EMBL" id="MQT04876.1"/>
    </source>
</evidence>
<dbReference type="InterPro" id="IPR021373">
    <property type="entry name" value="DUF2993"/>
</dbReference>
<gene>
    <name evidence="1" type="ORF">FF041_33480</name>
</gene>
<dbReference type="EMBL" id="VCLA01000194">
    <property type="protein sequence ID" value="MQT04876.1"/>
    <property type="molecule type" value="Genomic_DNA"/>
</dbReference>
<evidence type="ECO:0000313" key="2">
    <source>
        <dbReference type="Proteomes" id="UP000419138"/>
    </source>
</evidence>
<protein>
    <submittedName>
        <fullName evidence="1">DUF2993 domain-containing protein</fullName>
    </submittedName>
</protein>
<dbReference type="AlphaFoldDB" id="A0A646KV49"/>
<organism evidence="1 2">
    <name type="scientific">Streptomyces jumonjinensis</name>
    <dbReference type="NCBI Taxonomy" id="1945"/>
    <lineage>
        <taxon>Bacteria</taxon>
        <taxon>Bacillati</taxon>
        <taxon>Actinomycetota</taxon>
        <taxon>Actinomycetes</taxon>
        <taxon>Kitasatosporales</taxon>
        <taxon>Streptomycetaceae</taxon>
        <taxon>Streptomyces</taxon>
    </lineage>
</organism>
<proteinExistence type="predicted"/>
<dbReference type="Pfam" id="PF11209">
    <property type="entry name" value="LmeA"/>
    <property type="match status" value="1"/>
</dbReference>
<accession>A0A646KV49</accession>
<name>A0A646KV49_STRJU</name>
<sequence length="242" mass="25154">MIIAVILGVVFTALDRIAVNFAESEAAEKIRTSQGLSSAPEVSINGFPFLTQVVGKQLDDVDISLSGVAALAGERVVRVSEVRAELSEVTIDSGYTSAVAARAEGSARISYEDLAQAAPEGAVVGYAGPERAAKNQVKVTGPLVKMLEGAGLRLPDTASALLGDRTVTAYSTVEIAGGDAVRLKAESLPELPVPGFDADLRRAMDYELDIEGIPVSLRLNQVTADEKGLKVMGTGQGVTLVG</sequence>
<dbReference type="OrthoDB" id="3215846at2"/>
<reference evidence="1 2" key="1">
    <citation type="submission" date="2019-05" db="EMBL/GenBank/DDBJ databases">
        <title>Comparative genomics and metabolomics analyses of clavulanic acid producing Streptomyces species provides insight into specialized metabolism and evolution of beta-lactam biosynthetic gene clusters.</title>
        <authorList>
            <person name="Moore M.A."/>
            <person name="Cruz-Morales P."/>
            <person name="Barona Gomez F."/>
            <person name="Kapil T."/>
        </authorList>
    </citation>
    <scope>NUCLEOTIDE SEQUENCE [LARGE SCALE GENOMIC DNA]</scope>
    <source>
        <strain evidence="1 2">NRRL 5741</strain>
    </source>
</reference>
<dbReference type="Proteomes" id="UP000419138">
    <property type="component" value="Unassembled WGS sequence"/>
</dbReference>